<name>A0ABD3SFI7_9STRA</name>
<feature type="compositionally biased region" description="Acidic residues" evidence="4">
    <location>
        <begin position="33"/>
        <end position="53"/>
    </location>
</feature>
<evidence type="ECO:0000313" key="6">
    <source>
        <dbReference type="EMBL" id="KAL3823197.1"/>
    </source>
</evidence>
<dbReference type="InterPro" id="IPR036910">
    <property type="entry name" value="HMG_box_dom_sf"/>
</dbReference>
<dbReference type="SUPFAM" id="SSF47095">
    <property type="entry name" value="HMG-box"/>
    <property type="match status" value="1"/>
</dbReference>
<dbReference type="InterPro" id="IPR051965">
    <property type="entry name" value="ChromReg_NeuronalGeneExpr"/>
</dbReference>
<dbReference type="PANTHER" id="PTHR46040">
    <property type="entry name" value="HIGH MOBILITY GROUP PROTEIN 2"/>
    <property type="match status" value="1"/>
</dbReference>
<dbReference type="PROSITE" id="PS50118">
    <property type="entry name" value="HMG_BOX_2"/>
    <property type="match status" value="1"/>
</dbReference>
<dbReference type="GO" id="GO:0003677">
    <property type="term" value="F:DNA binding"/>
    <property type="evidence" value="ECO:0007669"/>
    <property type="project" value="UniProtKB-UniRule"/>
</dbReference>
<protein>
    <recommendedName>
        <fullName evidence="5">HMG box domain-containing protein</fullName>
    </recommendedName>
</protein>
<keyword evidence="7" id="KW-1185">Reference proteome</keyword>
<reference evidence="6 7" key="1">
    <citation type="submission" date="2024-10" db="EMBL/GenBank/DDBJ databases">
        <title>Updated reference genomes for cyclostephanoid diatoms.</title>
        <authorList>
            <person name="Roberts W.R."/>
            <person name="Alverson A.J."/>
        </authorList>
    </citation>
    <scope>NUCLEOTIDE SEQUENCE [LARGE SCALE GENOMIC DNA]</scope>
    <source>
        <strain evidence="6 7">AJA228-03</strain>
    </source>
</reference>
<dbReference type="Gene3D" id="1.10.30.10">
    <property type="entry name" value="High mobility group box domain"/>
    <property type="match status" value="1"/>
</dbReference>
<dbReference type="InterPro" id="IPR009071">
    <property type="entry name" value="HMG_box_dom"/>
</dbReference>
<dbReference type="SMART" id="SM00398">
    <property type="entry name" value="HMG"/>
    <property type="match status" value="1"/>
</dbReference>
<dbReference type="EMBL" id="JALLPB020000043">
    <property type="protein sequence ID" value="KAL3823197.1"/>
    <property type="molecule type" value="Genomic_DNA"/>
</dbReference>
<feature type="region of interest" description="Disordered" evidence="4">
    <location>
        <begin position="198"/>
        <end position="220"/>
    </location>
</feature>
<sequence>YYYSSMMFENSPASFSRQSMSPRYDLDGRDVSYEDEERGDAEEDRVDNYEEEGTPTSGDGALSPSGDDIRESCTKKTKKTKTKTKRKRRDPNKPKGCLTAVLLYSNANRARVKVENPGMKFGDVARLLSAEFSKLSPEDAAMWQKASADDRARFTREMEFYVPPDEVGGSGDGEATANGIFNDSFTFMADHESITVIESGSASKRPKKVAAPDAPKVYSK</sequence>
<proteinExistence type="predicted"/>
<comment type="caution">
    <text evidence="6">The sequence shown here is derived from an EMBL/GenBank/DDBJ whole genome shotgun (WGS) entry which is preliminary data.</text>
</comment>
<keyword evidence="2 3" id="KW-0539">Nucleus</keyword>
<feature type="compositionally biased region" description="Polar residues" evidence="4">
    <location>
        <begin position="7"/>
        <end position="21"/>
    </location>
</feature>
<feature type="region of interest" description="Disordered" evidence="4">
    <location>
        <begin position="1"/>
        <end position="94"/>
    </location>
</feature>
<evidence type="ECO:0000313" key="7">
    <source>
        <dbReference type="Proteomes" id="UP001530377"/>
    </source>
</evidence>
<accession>A0ABD3SFI7</accession>
<dbReference type="AlphaFoldDB" id="A0ABD3SFI7"/>
<evidence type="ECO:0000259" key="5">
    <source>
        <dbReference type="PROSITE" id="PS50118"/>
    </source>
</evidence>
<feature type="compositionally biased region" description="Basic residues" evidence="4">
    <location>
        <begin position="75"/>
        <end position="90"/>
    </location>
</feature>
<evidence type="ECO:0000256" key="4">
    <source>
        <dbReference type="SAM" id="MobiDB-lite"/>
    </source>
</evidence>
<dbReference type="PANTHER" id="PTHR46040:SF3">
    <property type="entry name" value="HIGH MOBILITY GROUP PROTEIN 2"/>
    <property type="match status" value="1"/>
</dbReference>
<organism evidence="6 7">
    <name type="scientific">Cyclostephanos tholiformis</name>
    <dbReference type="NCBI Taxonomy" id="382380"/>
    <lineage>
        <taxon>Eukaryota</taxon>
        <taxon>Sar</taxon>
        <taxon>Stramenopiles</taxon>
        <taxon>Ochrophyta</taxon>
        <taxon>Bacillariophyta</taxon>
        <taxon>Coscinodiscophyceae</taxon>
        <taxon>Thalassiosirophycidae</taxon>
        <taxon>Stephanodiscales</taxon>
        <taxon>Stephanodiscaceae</taxon>
        <taxon>Cyclostephanos</taxon>
    </lineage>
</organism>
<dbReference type="Proteomes" id="UP001530377">
    <property type="component" value="Unassembled WGS sequence"/>
</dbReference>
<keyword evidence="1 3" id="KW-0238">DNA-binding</keyword>
<evidence type="ECO:0000256" key="3">
    <source>
        <dbReference type="PROSITE-ProRule" id="PRU00267"/>
    </source>
</evidence>
<feature type="domain" description="HMG box" evidence="5">
    <location>
        <begin position="94"/>
        <end position="162"/>
    </location>
</feature>
<dbReference type="Pfam" id="PF00505">
    <property type="entry name" value="HMG_box"/>
    <property type="match status" value="1"/>
</dbReference>
<gene>
    <name evidence="6" type="ORF">ACHAXA_003476</name>
</gene>
<feature type="non-terminal residue" evidence="6">
    <location>
        <position position="1"/>
    </location>
</feature>
<evidence type="ECO:0000256" key="2">
    <source>
        <dbReference type="ARBA" id="ARBA00023242"/>
    </source>
</evidence>
<evidence type="ECO:0000256" key="1">
    <source>
        <dbReference type="ARBA" id="ARBA00023125"/>
    </source>
</evidence>
<feature type="DNA-binding region" description="HMG box" evidence="3">
    <location>
        <begin position="94"/>
        <end position="162"/>
    </location>
</feature>
<dbReference type="GO" id="GO:0005634">
    <property type="term" value="C:nucleus"/>
    <property type="evidence" value="ECO:0007669"/>
    <property type="project" value="UniProtKB-UniRule"/>
</dbReference>